<name>A0A7J7L6H1_9MAGN</name>
<dbReference type="OrthoDB" id="202851at2759"/>
<proteinExistence type="predicted"/>
<protein>
    <submittedName>
        <fullName evidence="1">Uncharacterized protein</fullName>
    </submittedName>
</protein>
<reference evidence="1 2" key="1">
    <citation type="journal article" date="2020" name="IScience">
        <title>Genome Sequencing of the Endangered Kingdonia uniflora (Circaeasteraceae, Ranunculales) Reveals Potential Mechanisms of Evolutionary Specialization.</title>
        <authorList>
            <person name="Sun Y."/>
            <person name="Deng T."/>
            <person name="Zhang A."/>
            <person name="Moore M.J."/>
            <person name="Landis J.B."/>
            <person name="Lin N."/>
            <person name="Zhang H."/>
            <person name="Zhang X."/>
            <person name="Huang J."/>
            <person name="Zhang X."/>
            <person name="Sun H."/>
            <person name="Wang H."/>
        </authorList>
    </citation>
    <scope>NUCLEOTIDE SEQUENCE [LARGE SCALE GENOMIC DNA]</scope>
    <source>
        <strain evidence="1">TB1705</strain>
        <tissue evidence="1">Leaf</tissue>
    </source>
</reference>
<dbReference type="PANTHER" id="PTHR36058:SF1">
    <property type="entry name" value="NUCLEOPHOSMIN"/>
    <property type="match status" value="1"/>
</dbReference>
<dbReference type="EMBL" id="JACGCM010002611">
    <property type="protein sequence ID" value="KAF6138192.1"/>
    <property type="molecule type" value="Genomic_DNA"/>
</dbReference>
<dbReference type="AlphaFoldDB" id="A0A7J7L6H1"/>
<gene>
    <name evidence="1" type="ORF">GIB67_011032</name>
</gene>
<dbReference type="Proteomes" id="UP000541444">
    <property type="component" value="Unassembled WGS sequence"/>
</dbReference>
<accession>A0A7J7L6H1</accession>
<dbReference type="PANTHER" id="PTHR36058">
    <property type="entry name" value="NUCLEOPHOSMIN"/>
    <property type="match status" value="1"/>
</dbReference>
<keyword evidence="2" id="KW-1185">Reference proteome</keyword>
<sequence length="467" mass="53203">MIRRHEKLLKDAHVIKSHSLRFKFHKSLHSVIRDQEIERAMAKINPTLILLLTSLLISSCLPISHSAKKKPQSTARKNDIPYIRCQVCQYLATQLHHQVKKKQSEIYPKKVSEFEIIEISENVCNLKKEESDWIPRMDIVKNGNKLELVEQDTEGQCNSQCKTIERVCQEVMGYSDTDVAEYMFKSKPQIESLVKFLCNDLTKACSVQPPPLPKSRAKCINVLPFEDYEGFIKYVVVGDEQGMVYVFLPNGDIVVEFITLSESSITAMVSYMSIHKNESVLVTGHDNGVILVHRIWEALANGEVWHSLSMANVKAFESEGEERLRITILEVHQVGRMMYILSSDASGKISVFSIHFLNPLDLPIGNKSIDWTPAALFIPKAPKEAEMEKIMKSMEGKVLRAKEAAKADWKQKVVKGVSDWKQKVIKGVSDTKKVLTKRANKVLRRIQQWWRGDKSSRKPSKGSKSEL</sequence>
<comment type="caution">
    <text evidence="1">The sequence shown here is derived from an EMBL/GenBank/DDBJ whole genome shotgun (WGS) entry which is preliminary data.</text>
</comment>
<dbReference type="InterPro" id="IPR036322">
    <property type="entry name" value="WD40_repeat_dom_sf"/>
</dbReference>
<dbReference type="SUPFAM" id="SSF50978">
    <property type="entry name" value="WD40 repeat-like"/>
    <property type="match status" value="1"/>
</dbReference>
<evidence type="ECO:0000313" key="1">
    <source>
        <dbReference type="EMBL" id="KAF6138192.1"/>
    </source>
</evidence>
<organism evidence="1 2">
    <name type="scientific">Kingdonia uniflora</name>
    <dbReference type="NCBI Taxonomy" id="39325"/>
    <lineage>
        <taxon>Eukaryota</taxon>
        <taxon>Viridiplantae</taxon>
        <taxon>Streptophyta</taxon>
        <taxon>Embryophyta</taxon>
        <taxon>Tracheophyta</taxon>
        <taxon>Spermatophyta</taxon>
        <taxon>Magnoliopsida</taxon>
        <taxon>Ranunculales</taxon>
        <taxon>Circaeasteraceae</taxon>
        <taxon>Kingdonia</taxon>
    </lineage>
</organism>
<evidence type="ECO:0000313" key="2">
    <source>
        <dbReference type="Proteomes" id="UP000541444"/>
    </source>
</evidence>